<dbReference type="OrthoDB" id="416253at2759"/>
<sequence length="222" mass="25372">MNGLEYIREKMPQIGVGTFQKSSPSSVFFQSESYVLQIRNENILRNVVDAALSCGYRLFDTAQLYGTEAALGRAFAEFLPKYKLKRSDIFITSKIAPENQGTELARKSIMRTLSDLQTDYLDLMLIHWPGTNVIPISDARGPELRRQTYAVLEELHEAGVIRAIGVSNYEIQHLEPLLAHCKIPPAVNQVEFHPHFHQLDLLDYCKSHNIYFQVSRSLEFKI</sequence>
<accession>A0A183GLW0</accession>
<evidence type="ECO:0000256" key="1">
    <source>
        <dbReference type="ARBA" id="ARBA00007905"/>
    </source>
</evidence>
<gene>
    <name evidence="5" type="ORF">HPBE_LOCUS23679</name>
</gene>
<dbReference type="AlphaFoldDB" id="A0A183GLW0"/>
<keyword evidence="6" id="KW-1185">Reference proteome</keyword>
<dbReference type="PROSITE" id="PS00798">
    <property type="entry name" value="ALDOKETO_REDUCTASE_1"/>
    <property type="match status" value="1"/>
</dbReference>
<accession>A0A3P8CJU9</accession>
<dbReference type="WBParaSite" id="HPBE_0002368001-mRNA-1">
    <property type="protein sequence ID" value="HPBE_0002368001-mRNA-1"/>
    <property type="gene ID" value="HPBE_0002368001"/>
</dbReference>
<evidence type="ECO:0000256" key="2">
    <source>
        <dbReference type="ARBA" id="ARBA00022857"/>
    </source>
</evidence>
<dbReference type="PANTHER" id="PTHR43827:SF3">
    <property type="entry name" value="NADP-DEPENDENT OXIDOREDUCTASE DOMAIN-CONTAINING PROTEIN"/>
    <property type="match status" value="1"/>
</dbReference>
<dbReference type="InterPro" id="IPR020471">
    <property type="entry name" value="AKR"/>
</dbReference>
<dbReference type="SUPFAM" id="SSF51430">
    <property type="entry name" value="NAD(P)-linked oxidoreductase"/>
    <property type="match status" value="1"/>
</dbReference>
<comment type="similarity">
    <text evidence="1">Belongs to the aldo/keto reductase family.</text>
</comment>
<evidence type="ECO:0000313" key="7">
    <source>
        <dbReference type="WBParaSite" id="HPBE_0002368001-mRNA-1"/>
    </source>
</evidence>
<dbReference type="GO" id="GO:0016616">
    <property type="term" value="F:oxidoreductase activity, acting on the CH-OH group of donors, NAD or NADP as acceptor"/>
    <property type="evidence" value="ECO:0007669"/>
    <property type="project" value="UniProtKB-ARBA"/>
</dbReference>
<dbReference type="EMBL" id="UZAH01035343">
    <property type="protein sequence ID" value="VDP40277.1"/>
    <property type="molecule type" value="Genomic_DNA"/>
</dbReference>
<dbReference type="Gene3D" id="3.20.20.100">
    <property type="entry name" value="NADP-dependent oxidoreductase domain"/>
    <property type="match status" value="1"/>
</dbReference>
<reference evidence="7" key="2">
    <citation type="submission" date="2019-09" db="UniProtKB">
        <authorList>
            <consortium name="WormBaseParasite"/>
        </authorList>
    </citation>
    <scope>IDENTIFICATION</scope>
</reference>
<proteinExistence type="inferred from homology"/>
<dbReference type="InterPro" id="IPR036812">
    <property type="entry name" value="NAD(P)_OxRdtase_dom_sf"/>
</dbReference>
<evidence type="ECO:0000256" key="3">
    <source>
        <dbReference type="ARBA" id="ARBA00023002"/>
    </source>
</evidence>
<feature type="domain" description="NADP-dependent oxidoreductase" evidence="4">
    <location>
        <begin position="45"/>
        <end position="214"/>
    </location>
</feature>
<name>A0A183GLW0_HELPZ</name>
<dbReference type="PANTHER" id="PTHR43827">
    <property type="entry name" value="2,5-DIKETO-D-GLUCONIC ACID REDUCTASE"/>
    <property type="match status" value="1"/>
</dbReference>
<dbReference type="PRINTS" id="PR00069">
    <property type="entry name" value="ALDKETRDTASE"/>
</dbReference>
<dbReference type="Proteomes" id="UP000050761">
    <property type="component" value="Unassembled WGS sequence"/>
</dbReference>
<dbReference type="InterPro" id="IPR023210">
    <property type="entry name" value="NADP_OxRdtase_dom"/>
</dbReference>
<keyword evidence="3" id="KW-0560">Oxidoreductase</keyword>
<dbReference type="InterPro" id="IPR018170">
    <property type="entry name" value="Aldo/ket_reductase_CS"/>
</dbReference>
<keyword evidence="2" id="KW-0521">NADP</keyword>
<reference evidence="5 6" key="1">
    <citation type="submission" date="2018-11" db="EMBL/GenBank/DDBJ databases">
        <authorList>
            <consortium name="Pathogen Informatics"/>
        </authorList>
    </citation>
    <scope>NUCLEOTIDE SEQUENCE [LARGE SCALE GENOMIC DNA]</scope>
</reference>
<protein>
    <submittedName>
        <fullName evidence="7">Aldo_ket_red domain-containing protein</fullName>
    </submittedName>
</protein>
<organism evidence="6 7">
    <name type="scientific">Heligmosomoides polygyrus</name>
    <name type="common">Parasitic roundworm</name>
    <dbReference type="NCBI Taxonomy" id="6339"/>
    <lineage>
        <taxon>Eukaryota</taxon>
        <taxon>Metazoa</taxon>
        <taxon>Ecdysozoa</taxon>
        <taxon>Nematoda</taxon>
        <taxon>Chromadorea</taxon>
        <taxon>Rhabditida</taxon>
        <taxon>Rhabditina</taxon>
        <taxon>Rhabditomorpha</taxon>
        <taxon>Strongyloidea</taxon>
        <taxon>Heligmosomidae</taxon>
        <taxon>Heligmosomoides</taxon>
    </lineage>
</organism>
<evidence type="ECO:0000259" key="4">
    <source>
        <dbReference type="Pfam" id="PF00248"/>
    </source>
</evidence>
<dbReference type="PROSITE" id="PS00062">
    <property type="entry name" value="ALDOKETO_REDUCTASE_2"/>
    <property type="match status" value="1"/>
</dbReference>
<evidence type="ECO:0000313" key="5">
    <source>
        <dbReference type="EMBL" id="VDP40277.1"/>
    </source>
</evidence>
<dbReference type="Pfam" id="PF00248">
    <property type="entry name" value="Aldo_ket_red"/>
    <property type="match status" value="1"/>
</dbReference>
<evidence type="ECO:0000313" key="6">
    <source>
        <dbReference type="Proteomes" id="UP000050761"/>
    </source>
</evidence>